<name>A0A2P2NDA7_RHIMU</name>
<sequence length="52" mass="5747">MESGWSACWVCTEMGRFEPCCGLRCWAFCAYRPVVEFSGYDRGLGIGQGGLC</sequence>
<dbReference type="AlphaFoldDB" id="A0A2P2NDA7"/>
<organism evidence="1">
    <name type="scientific">Rhizophora mucronata</name>
    <name type="common">Asiatic mangrove</name>
    <dbReference type="NCBI Taxonomy" id="61149"/>
    <lineage>
        <taxon>Eukaryota</taxon>
        <taxon>Viridiplantae</taxon>
        <taxon>Streptophyta</taxon>
        <taxon>Embryophyta</taxon>
        <taxon>Tracheophyta</taxon>
        <taxon>Spermatophyta</taxon>
        <taxon>Magnoliopsida</taxon>
        <taxon>eudicotyledons</taxon>
        <taxon>Gunneridae</taxon>
        <taxon>Pentapetalae</taxon>
        <taxon>rosids</taxon>
        <taxon>fabids</taxon>
        <taxon>Malpighiales</taxon>
        <taxon>Rhizophoraceae</taxon>
        <taxon>Rhizophora</taxon>
    </lineage>
</organism>
<proteinExistence type="predicted"/>
<protein>
    <submittedName>
        <fullName evidence="1">Uncharacterized protein</fullName>
    </submittedName>
</protein>
<evidence type="ECO:0000313" key="1">
    <source>
        <dbReference type="EMBL" id="MBX40473.1"/>
    </source>
</evidence>
<accession>A0A2P2NDA7</accession>
<dbReference type="EMBL" id="GGEC01059989">
    <property type="protein sequence ID" value="MBX40473.1"/>
    <property type="molecule type" value="Transcribed_RNA"/>
</dbReference>
<reference evidence="1" key="1">
    <citation type="submission" date="2018-02" db="EMBL/GenBank/DDBJ databases">
        <title>Rhizophora mucronata_Transcriptome.</title>
        <authorList>
            <person name="Meera S.P."/>
            <person name="Sreeshan A."/>
            <person name="Augustine A."/>
        </authorList>
    </citation>
    <scope>NUCLEOTIDE SEQUENCE</scope>
    <source>
        <tissue evidence="1">Leaf</tissue>
    </source>
</reference>